<dbReference type="Proteomes" id="UP000606193">
    <property type="component" value="Unassembled WGS sequence"/>
</dbReference>
<reference evidence="3 4" key="1">
    <citation type="submission" date="2020-08" db="EMBL/GenBank/DDBJ databases">
        <title>Genome public.</title>
        <authorList>
            <person name="Liu C."/>
            <person name="Sun Q."/>
        </authorList>
    </citation>
    <scope>NUCLEOTIDE SEQUENCE [LARGE SCALE GENOMIC DNA]</scope>
    <source>
        <strain evidence="3 4">NSJ-37</strain>
    </source>
</reference>
<dbReference type="PANTHER" id="PTHR30204:SF96">
    <property type="entry name" value="CHROMOSOME-ANCHORING PROTEIN RACA"/>
    <property type="match status" value="1"/>
</dbReference>
<dbReference type="InterPro" id="IPR047057">
    <property type="entry name" value="MerR_fam"/>
</dbReference>
<dbReference type="GO" id="GO:0008168">
    <property type="term" value="F:methyltransferase activity"/>
    <property type="evidence" value="ECO:0007669"/>
    <property type="project" value="UniProtKB-KW"/>
</dbReference>
<evidence type="ECO:0000259" key="2">
    <source>
        <dbReference type="PROSITE" id="PS50937"/>
    </source>
</evidence>
<dbReference type="InterPro" id="IPR000551">
    <property type="entry name" value="MerR-type_HTH_dom"/>
</dbReference>
<dbReference type="CDD" id="cd01106">
    <property type="entry name" value="HTH_TipAL-Mta"/>
    <property type="match status" value="1"/>
</dbReference>
<feature type="domain" description="HTH merR-type" evidence="2">
    <location>
        <begin position="6"/>
        <end position="75"/>
    </location>
</feature>
<dbReference type="InterPro" id="IPR009061">
    <property type="entry name" value="DNA-bd_dom_put_sf"/>
</dbReference>
<dbReference type="PROSITE" id="PS50937">
    <property type="entry name" value="HTH_MERR_2"/>
    <property type="match status" value="1"/>
</dbReference>
<evidence type="ECO:0000313" key="4">
    <source>
        <dbReference type="Proteomes" id="UP000606193"/>
    </source>
</evidence>
<sequence length="393" mass="45962">MKKEGYYSSGQFAKMAEVSVRTIRYYDKQNILKPSYVNENGTRFYSDRDLARLQQILLLKFLGFSLDDIREITVDTADYHMMKNSLEQQHKLIQDRIEQMQLVETAIRDTADAITKDHEPDWSQMLRLIHLTGMETSLKRQYQDSTNITARINLHQKYSVNKQGWFPWIYQQAEIRSDMHILELGCGNGALWTENLDKLPEQISILLSDTSEGMLRDVRRTIGAGDIRFSYRTIDCADIPCEDHSFDLVFANHVLFYCDDIDQVCREIRRVLKKDGLFICSTYGSLHMKEISQLVQDFDPHIQLAADNLYERFGLDNGAGLLHRHFTQVDLSRYEDSIYLKEPEPLIDYILSCHGNQNQYLLNRYKDFRNFVQKETQKGFTITKDAGIFLCRV</sequence>
<organism evidence="3 4">
    <name type="scientific">Jutongia huaianensis</name>
    <dbReference type="NCBI Taxonomy" id="2763668"/>
    <lineage>
        <taxon>Bacteria</taxon>
        <taxon>Bacillati</taxon>
        <taxon>Bacillota</taxon>
        <taxon>Clostridia</taxon>
        <taxon>Lachnospirales</taxon>
        <taxon>Lachnospiraceae</taxon>
        <taxon>Jutongia</taxon>
    </lineage>
</organism>
<keyword evidence="3" id="KW-0489">Methyltransferase</keyword>
<protein>
    <submittedName>
        <fullName evidence="3">Methyltransferase domain-containing protein</fullName>
    </submittedName>
</protein>
<dbReference type="PROSITE" id="PS00552">
    <property type="entry name" value="HTH_MERR_1"/>
    <property type="match status" value="1"/>
</dbReference>
<comment type="caution">
    <text evidence="3">The sequence shown here is derived from an EMBL/GenBank/DDBJ whole genome shotgun (WGS) entry which is preliminary data.</text>
</comment>
<dbReference type="CDD" id="cd02440">
    <property type="entry name" value="AdoMet_MTases"/>
    <property type="match status" value="1"/>
</dbReference>
<dbReference type="InterPro" id="IPR013216">
    <property type="entry name" value="Methyltransf_11"/>
</dbReference>
<keyword evidence="4" id="KW-1185">Reference proteome</keyword>
<dbReference type="PRINTS" id="PR00040">
    <property type="entry name" value="HTHMERR"/>
</dbReference>
<dbReference type="RefSeq" id="WP_249297823.1">
    <property type="nucleotide sequence ID" value="NZ_JACRSX010000007.1"/>
</dbReference>
<dbReference type="SUPFAM" id="SSF46955">
    <property type="entry name" value="Putative DNA-binding domain"/>
    <property type="match status" value="1"/>
</dbReference>
<dbReference type="SMART" id="SM00422">
    <property type="entry name" value="HTH_MERR"/>
    <property type="match status" value="1"/>
</dbReference>
<dbReference type="Gene3D" id="3.40.50.150">
    <property type="entry name" value="Vaccinia Virus protein VP39"/>
    <property type="match status" value="1"/>
</dbReference>
<gene>
    <name evidence="3" type="ORF">H8704_07240</name>
</gene>
<dbReference type="Pfam" id="PF13411">
    <property type="entry name" value="MerR_1"/>
    <property type="match status" value="1"/>
</dbReference>
<name>A0ABR7N1A7_9FIRM</name>
<dbReference type="GO" id="GO:0032259">
    <property type="term" value="P:methylation"/>
    <property type="evidence" value="ECO:0007669"/>
    <property type="project" value="UniProtKB-KW"/>
</dbReference>
<dbReference type="PANTHER" id="PTHR30204">
    <property type="entry name" value="REDOX-CYCLING DRUG-SENSING TRANSCRIPTIONAL ACTIVATOR SOXR"/>
    <property type="match status" value="1"/>
</dbReference>
<evidence type="ECO:0000313" key="3">
    <source>
        <dbReference type="EMBL" id="MBC8562422.1"/>
    </source>
</evidence>
<dbReference type="Pfam" id="PF08241">
    <property type="entry name" value="Methyltransf_11"/>
    <property type="match status" value="1"/>
</dbReference>
<keyword evidence="3" id="KW-0808">Transferase</keyword>
<accession>A0ABR7N1A7</accession>
<evidence type="ECO:0000256" key="1">
    <source>
        <dbReference type="ARBA" id="ARBA00023125"/>
    </source>
</evidence>
<dbReference type="Gene3D" id="1.10.1660.10">
    <property type="match status" value="1"/>
</dbReference>
<proteinExistence type="predicted"/>
<keyword evidence="1" id="KW-0238">DNA-binding</keyword>
<dbReference type="EMBL" id="JACRSX010000007">
    <property type="protein sequence ID" value="MBC8562422.1"/>
    <property type="molecule type" value="Genomic_DNA"/>
</dbReference>
<dbReference type="SUPFAM" id="SSF53335">
    <property type="entry name" value="S-adenosyl-L-methionine-dependent methyltransferases"/>
    <property type="match status" value="1"/>
</dbReference>
<dbReference type="InterPro" id="IPR029063">
    <property type="entry name" value="SAM-dependent_MTases_sf"/>
</dbReference>